<evidence type="ECO:0000256" key="4">
    <source>
        <dbReference type="ARBA" id="ARBA00023157"/>
    </source>
</evidence>
<evidence type="ECO:0000256" key="7">
    <source>
        <dbReference type="SAM" id="SignalP"/>
    </source>
</evidence>
<dbReference type="SMART" id="SM00005">
    <property type="entry name" value="DEATH"/>
    <property type="match status" value="1"/>
</dbReference>
<keyword evidence="5" id="KW-0325">Glycoprotein</keyword>
<feature type="domain" description="Death" evidence="8">
    <location>
        <begin position="356"/>
        <end position="437"/>
    </location>
</feature>
<dbReference type="SUPFAM" id="SSF57586">
    <property type="entry name" value="TNF receptor-like"/>
    <property type="match status" value="1"/>
</dbReference>
<organism evidence="10 11">
    <name type="scientific">Cricetulus griseus</name>
    <name type="common">Chinese hamster</name>
    <name type="synonym">Cricetulus barabensis griseus</name>
    <dbReference type="NCBI Taxonomy" id="10029"/>
    <lineage>
        <taxon>Eukaryota</taxon>
        <taxon>Metazoa</taxon>
        <taxon>Chordata</taxon>
        <taxon>Craniata</taxon>
        <taxon>Vertebrata</taxon>
        <taxon>Euteleostomi</taxon>
        <taxon>Mammalia</taxon>
        <taxon>Eutheria</taxon>
        <taxon>Euarchontoglires</taxon>
        <taxon>Glires</taxon>
        <taxon>Rodentia</taxon>
        <taxon>Myomorpha</taxon>
        <taxon>Muroidea</taxon>
        <taxon>Cricetidae</taxon>
        <taxon>Cricetinae</taxon>
        <taxon>Cricetulus</taxon>
    </lineage>
</organism>
<dbReference type="CTD" id="8718"/>
<reference evidence="11" key="3">
    <citation type="submission" date="2025-08" db="UniProtKB">
        <authorList>
            <consortium name="RefSeq"/>
        </authorList>
    </citation>
    <scope>IDENTIFICATION</scope>
    <source>
        <strain evidence="11">17A/GY</strain>
        <tissue evidence="11">Liver</tissue>
    </source>
</reference>
<dbReference type="PROSITE" id="PS00652">
    <property type="entry name" value="TNFR_NGFR_1"/>
    <property type="match status" value="1"/>
</dbReference>
<dbReference type="Proteomes" id="UP001108280">
    <property type="component" value="Chromosome 2"/>
</dbReference>
<dbReference type="KEGG" id="cge:100755530"/>
<gene>
    <name evidence="11" type="primary">Tnfrsf25</name>
</gene>
<keyword evidence="1" id="KW-0053">Apoptosis</keyword>
<name>A0A9J7JBA3_CRIGR</name>
<dbReference type="PROSITE" id="PS50050">
    <property type="entry name" value="TNFR_NGFR_2"/>
    <property type="match status" value="1"/>
</dbReference>
<evidence type="ECO:0000259" key="8">
    <source>
        <dbReference type="PROSITE" id="PS50017"/>
    </source>
</evidence>
<comment type="caution">
    <text evidence="6">Lacks conserved residue(s) required for the propagation of feature annotation.</text>
</comment>
<keyword evidence="4" id="KW-1015">Disulfide bond</keyword>
<evidence type="ECO:0000256" key="2">
    <source>
        <dbReference type="ARBA" id="ARBA00022729"/>
    </source>
</evidence>
<dbReference type="InterPro" id="IPR011029">
    <property type="entry name" value="DEATH-like_dom_sf"/>
</dbReference>
<feature type="chain" id="PRO_5039926981" evidence="7">
    <location>
        <begin position="41"/>
        <end position="441"/>
    </location>
</feature>
<evidence type="ECO:0000313" key="11">
    <source>
        <dbReference type="RefSeq" id="XP_027254157.1"/>
    </source>
</evidence>
<keyword evidence="2 7" id="KW-0732">Signal</keyword>
<dbReference type="PROSITE" id="PS50017">
    <property type="entry name" value="DEATH_DOMAIN"/>
    <property type="match status" value="1"/>
</dbReference>
<dbReference type="GO" id="GO:0005886">
    <property type="term" value="C:plasma membrane"/>
    <property type="evidence" value="ECO:0007669"/>
    <property type="project" value="TreeGrafter"/>
</dbReference>
<dbReference type="SUPFAM" id="SSF47986">
    <property type="entry name" value="DEATH domain"/>
    <property type="match status" value="1"/>
</dbReference>
<dbReference type="InterPro" id="IPR034050">
    <property type="entry name" value="TNFRSF25_N"/>
</dbReference>
<evidence type="ECO:0000256" key="3">
    <source>
        <dbReference type="ARBA" id="ARBA00022737"/>
    </source>
</evidence>
<evidence type="ECO:0000256" key="6">
    <source>
        <dbReference type="PROSITE-ProRule" id="PRU00206"/>
    </source>
</evidence>
<evidence type="ECO:0000256" key="5">
    <source>
        <dbReference type="ARBA" id="ARBA00023180"/>
    </source>
</evidence>
<evidence type="ECO:0000259" key="9">
    <source>
        <dbReference type="PROSITE" id="PS50050"/>
    </source>
</evidence>
<dbReference type="SMART" id="SM00208">
    <property type="entry name" value="TNFR"/>
    <property type="match status" value="2"/>
</dbReference>
<reference evidence="10" key="2">
    <citation type="journal article" date="2020" name="Biotechnol. Bioeng.">
        <title>Chromosome-scale scaffolds for the Chinese hamster reference genome assembly to facilitate the study of the CHO epigenome.</title>
        <authorList>
            <person name="Hilliard W."/>
            <person name="MacDonald M."/>
            <person name="Lee K.H."/>
        </authorList>
    </citation>
    <scope>NUCLEOTIDE SEQUENCE [LARGE SCALE GENOMIC DNA]</scope>
    <source>
        <strain evidence="10">17A/GY</strain>
    </source>
</reference>
<keyword evidence="11" id="KW-0675">Receptor</keyword>
<sequence>MEEEPGRERCSPGAATQRSATHVPQALFLLLLLLLPGGQGQGGTPGRCDCARDSQKRYGPFCCRGCPEGHYMKTSCTEPCGNATCLPCPRGTFLTWGNHFKSDCTRCQACDEMGFQVTLENCSAVSDTRCGCQSGLVCSTEPCREGSPFPCFSCSDCAAPPTPAILRDQAEGGPQDGSPYLLQGGEGIRQSWTALSPARTPFAGVSTESALKPQTQPAAPEAGSGVVLWVQLLLGASFLLGPTLICLYCRCQPCKPVVPADTAGMETLTSPQTTHLSASDSAHTLLAPQDSGKVCTTVQLLGNNWTPGLSHTQEVACSQSPQPWNQLPNRTLGLPLTPALSPAPPSGSPAAMLQPGPQLYDVMDAVPARRWKEFVRTLGLREAEIEAVEVEICRFRDQQYEMLKRWRQQQPAGLGAIYAALERMGLEGCAEDLRSRLQHGP</sequence>
<dbReference type="OrthoDB" id="9940478at2759"/>
<dbReference type="Gene3D" id="2.10.50.10">
    <property type="entry name" value="Tumor Necrosis Factor Receptor, subunit A, domain 2"/>
    <property type="match status" value="1"/>
</dbReference>
<proteinExistence type="predicted"/>
<dbReference type="Gene3D" id="1.10.533.10">
    <property type="entry name" value="Death Domain, Fas"/>
    <property type="match status" value="1"/>
</dbReference>
<dbReference type="AlphaFoldDB" id="A0A9J7JBA3"/>
<dbReference type="PANTHER" id="PTHR47220:SF1">
    <property type="entry name" value="TUMOR NECROSIS FACTOR RECEPTOR SUPERFAMILY MEMBER 25"/>
    <property type="match status" value="1"/>
</dbReference>
<dbReference type="InterPro" id="IPR001368">
    <property type="entry name" value="TNFR/NGFR_Cys_rich_reg"/>
</dbReference>
<protein>
    <submittedName>
        <fullName evidence="11">Tumor necrosis factor receptor superfamily member 25 isoform X1</fullName>
    </submittedName>
</protein>
<feature type="signal peptide" evidence="7">
    <location>
        <begin position="1"/>
        <end position="40"/>
    </location>
</feature>
<feature type="domain" description="TNFR-Cys" evidence="9">
    <location>
        <begin position="87"/>
        <end position="130"/>
    </location>
</feature>
<evidence type="ECO:0000313" key="10">
    <source>
        <dbReference type="Proteomes" id="UP001108280"/>
    </source>
</evidence>
<reference evidence="10" key="1">
    <citation type="journal article" date="2018" name="Biotechnol. Bioeng.">
        <title>A reference genome of the Chinese hamster based on a hybrid assembly strategy.</title>
        <authorList>
            <person name="Rupp O."/>
            <person name="MacDonald M.L."/>
            <person name="Li S."/>
            <person name="Dhiman H."/>
            <person name="Polson S."/>
            <person name="Griep S."/>
            <person name="Heffner K."/>
            <person name="Hernandez I."/>
            <person name="Brinkrolf K."/>
            <person name="Jadhav V."/>
            <person name="Samoudi M."/>
            <person name="Hao H."/>
            <person name="Kingham B."/>
            <person name="Goesmann A."/>
            <person name="Betenbaugh M.J."/>
            <person name="Lewis N.E."/>
            <person name="Borth N."/>
            <person name="Lee K.H."/>
        </authorList>
    </citation>
    <scope>NUCLEOTIDE SEQUENCE [LARGE SCALE GENOMIC DNA]</scope>
    <source>
        <strain evidence="10">17A/GY</strain>
    </source>
</reference>
<dbReference type="InterPro" id="IPR000488">
    <property type="entry name" value="Death_dom"/>
</dbReference>
<dbReference type="GO" id="GO:0007165">
    <property type="term" value="P:signal transduction"/>
    <property type="evidence" value="ECO:0007669"/>
    <property type="project" value="InterPro"/>
</dbReference>
<keyword evidence="10" id="KW-1185">Reference proteome</keyword>
<dbReference type="CDD" id="cd13420">
    <property type="entry name" value="TNFRSF25"/>
    <property type="match status" value="1"/>
</dbReference>
<dbReference type="InterPro" id="IPR022329">
    <property type="entry name" value="TNFR_25"/>
</dbReference>
<dbReference type="PRINTS" id="PR01972">
    <property type="entry name" value="TNFACTORR25"/>
</dbReference>
<feature type="repeat" description="TNFR-Cys" evidence="6">
    <location>
        <begin position="87"/>
        <end position="130"/>
    </location>
</feature>
<dbReference type="GeneID" id="100755530"/>
<dbReference type="PANTHER" id="PTHR47220">
    <property type="entry name" value="TUMOR NECROSIS FACTOR RECEPTOR SUPERFAMILY MEMBER 25"/>
    <property type="match status" value="1"/>
</dbReference>
<evidence type="ECO:0000256" key="1">
    <source>
        <dbReference type="ARBA" id="ARBA00022703"/>
    </source>
</evidence>
<dbReference type="RefSeq" id="XP_027254157.1">
    <property type="nucleotide sequence ID" value="XM_027398356.2"/>
</dbReference>
<dbReference type="GO" id="GO:0006915">
    <property type="term" value="P:apoptotic process"/>
    <property type="evidence" value="ECO:0007669"/>
    <property type="project" value="UniProtKB-KW"/>
</dbReference>
<accession>A0A9J7JBA3</accession>
<keyword evidence="3" id="KW-0677">Repeat</keyword>
<dbReference type="Pfam" id="PF00531">
    <property type="entry name" value="Death"/>
    <property type="match status" value="1"/>
</dbReference>